<dbReference type="InterPro" id="IPR002563">
    <property type="entry name" value="Flavin_Rdtase-like_dom"/>
</dbReference>
<dbReference type="SUPFAM" id="SSF50475">
    <property type="entry name" value="FMN-binding split barrel"/>
    <property type="match status" value="1"/>
</dbReference>
<dbReference type="InterPro" id="IPR050268">
    <property type="entry name" value="NADH-dep_flavin_reductase"/>
</dbReference>
<protein>
    <submittedName>
        <fullName evidence="3">Oxidoreductase</fullName>
    </submittedName>
</protein>
<dbReference type="PANTHER" id="PTHR30466">
    <property type="entry name" value="FLAVIN REDUCTASE"/>
    <property type="match status" value="1"/>
</dbReference>
<evidence type="ECO:0000313" key="4">
    <source>
        <dbReference type="Proteomes" id="UP000660339"/>
    </source>
</evidence>
<dbReference type="GO" id="GO:0010181">
    <property type="term" value="F:FMN binding"/>
    <property type="evidence" value="ECO:0007669"/>
    <property type="project" value="InterPro"/>
</dbReference>
<dbReference type="EMBL" id="BONJ01000020">
    <property type="protein sequence ID" value="GIG15338.1"/>
    <property type="molecule type" value="Genomic_DNA"/>
</dbReference>
<dbReference type="Proteomes" id="UP000660339">
    <property type="component" value="Unassembled WGS sequence"/>
</dbReference>
<organism evidence="3 4">
    <name type="scientific">Catellatospora methionotrophica</name>
    <dbReference type="NCBI Taxonomy" id="121620"/>
    <lineage>
        <taxon>Bacteria</taxon>
        <taxon>Bacillati</taxon>
        <taxon>Actinomycetota</taxon>
        <taxon>Actinomycetes</taxon>
        <taxon>Micromonosporales</taxon>
        <taxon>Micromonosporaceae</taxon>
        <taxon>Catellatospora</taxon>
    </lineage>
</organism>
<dbReference type="PANTHER" id="PTHR30466:SF1">
    <property type="entry name" value="FMN REDUCTASE (NADH) RUTF"/>
    <property type="match status" value="1"/>
</dbReference>
<gene>
    <name evidence="3" type="ORF">Cme02nite_36700</name>
</gene>
<dbReference type="InterPro" id="IPR012349">
    <property type="entry name" value="Split_barrel_FMN-bd"/>
</dbReference>
<name>A0A8J3L6H8_9ACTN</name>
<sequence>MEAYVNTQATPHVSATDRVSLRRAFGTFATGVTVVTVGGATPHGMTANSFTTVSLDPPLVLICVGREAVMHNLLGTTGTFAVSVLAAHQARLARYFADRGRPMGRRQFDDVDCVPGPRTGAPLLAEALAHFECEVRHAYDGGDHTIFLAEAVALRRGENDAALLFLQGKFRQIEPDHEVKA</sequence>
<dbReference type="Pfam" id="PF01613">
    <property type="entry name" value="Flavin_Reduct"/>
    <property type="match status" value="1"/>
</dbReference>
<dbReference type="AlphaFoldDB" id="A0A8J3L6H8"/>
<evidence type="ECO:0000256" key="1">
    <source>
        <dbReference type="ARBA" id="ARBA00023002"/>
    </source>
</evidence>
<evidence type="ECO:0000259" key="2">
    <source>
        <dbReference type="SMART" id="SM00903"/>
    </source>
</evidence>
<dbReference type="SMART" id="SM00903">
    <property type="entry name" value="Flavin_Reduct"/>
    <property type="match status" value="1"/>
</dbReference>
<dbReference type="RefSeq" id="WP_166379765.1">
    <property type="nucleotide sequence ID" value="NZ_BAAATT010000005.1"/>
</dbReference>
<keyword evidence="4" id="KW-1185">Reference proteome</keyword>
<dbReference type="GO" id="GO:0042602">
    <property type="term" value="F:riboflavin reductase (NADPH) activity"/>
    <property type="evidence" value="ECO:0007669"/>
    <property type="project" value="TreeGrafter"/>
</dbReference>
<keyword evidence="1" id="KW-0560">Oxidoreductase</keyword>
<proteinExistence type="predicted"/>
<reference evidence="3" key="1">
    <citation type="submission" date="2021-01" db="EMBL/GenBank/DDBJ databases">
        <title>Whole genome shotgun sequence of Catellatospora methionotrophica NBRC 14553.</title>
        <authorList>
            <person name="Komaki H."/>
            <person name="Tamura T."/>
        </authorList>
    </citation>
    <scope>NUCLEOTIDE SEQUENCE</scope>
    <source>
        <strain evidence="3">NBRC 14553</strain>
    </source>
</reference>
<evidence type="ECO:0000313" key="3">
    <source>
        <dbReference type="EMBL" id="GIG15338.1"/>
    </source>
</evidence>
<comment type="caution">
    <text evidence="3">The sequence shown here is derived from an EMBL/GenBank/DDBJ whole genome shotgun (WGS) entry which is preliminary data.</text>
</comment>
<accession>A0A8J3L6H8</accession>
<dbReference type="Gene3D" id="2.30.110.10">
    <property type="entry name" value="Electron Transport, Fmn-binding Protein, Chain A"/>
    <property type="match status" value="1"/>
</dbReference>
<feature type="domain" description="Flavin reductase like" evidence="2">
    <location>
        <begin position="25"/>
        <end position="172"/>
    </location>
</feature>